<dbReference type="PROSITE" id="PS50929">
    <property type="entry name" value="ABC_TM1F"/>
    <property type="match status" value="1"/>
</dbReference>
<protein>
    <submittedName>
        <fullName evidence="10">Unnamed protein product</fullName>
    </submittedName>
</protein>
<keyword evidence="5 8" id="KW-1133">Transmembrane helix</keyword>
<evidence type="ECO:0000256" key="6">
    <source>
        <dbReference type="ARBA" id="ARBA00023136"/>
    </source>
</evidence>
<evidence type="ECO:0000256" key="7">
    <source>
        <dbReference type="SAM" id="MobiDB-lite"/>
    </source>
</evidence>
<feature type="region of interest" description="Disordered" evidence="7">
    <location>
        <begin position="1"/>
        <end position="22"/>
    </location>
</feature>
<evidence type="ECO:0000256" key="3">
    <source>
        <dbReference type="ARBA" id="ARBA00022692"/>
    </source>
</evidence>
<dbReference type="GO" id="GO:0005743">
    <property type="term" value="C:mitochondrial inner membrane"/>
    <property type="evidence" value="ECO:0007669"/>
    <property type="project" value="TreeGrafter"/>
</dbReference>
<evidence type="ECO:0000259" key="9">
    <source>
        <dbReference type="PROSITE" id="PS50929"/>
    </source>
</evidence>
<dbReference type="Gene3D" id="1.20.1560.10">
    <property type="entry name" value="ABC transporter type 1, transmembrane domain"/>
    <property type="match status" value="1"/>
</dbReference>
<name>A0A9W6TBR2_9STRA</name>
<sequence>MESDTNLARKRSNRSIRGNGSINSALDQSDYIAEGETTRRFTVRDANELSRPERGYFVMGMIGSAINGASFPASAVLISQLVAIMTVDYAYYQEYDDLSYLSTCRTNGERGAQVNGLAVGFSSFIVFATYAFAFWYGGKLVDDGSITFLQLMRSLMAIIMSSQSVGASVGYIADSDSAFEAGGVILSLFETDSYQLIHLRRMVRALISSRERLSSERYRFDTPHDQTSQC</sequence>
<feature type="transmembrane region" description="Helical" evidence="8">
    <location>
        <begin position="112"/>
        <end position="135"/>
    </location>
</feature>
<evidence type="ECO:0000256" key="1">
    <source>
        <dbReference type="ARBA" id="ARBA00004141"/>
    </source>
</evidence>
<reference evidence="10" key="1">
    <citation type="submission" date="2023-04" db="EMBL/GenBank/DDBJ databases">
        <title>Phytophthora lilii NBRC 32176.</title>
        <authorList>
            <person name="Ichikawa N."/>
            <person name="Sato H."/>
            <person name="Tonouchi N."/>
        </authorList>
    </citation>
    <scope>NUCLEOTIDE SEQUENCE</scope>
    <source>
        <strain evidence="10">NBRC 32176</strain>
    </source>
</reference>
<keyword evidence="2" id="KW-0813">Transport</keyword>
<evidence type="ECO:0000313" key="11">
    <source>
        <dbReference type="Proteomes" id="UP001165083"/>
    </source>
</evidence>
<keyword evidence="11" id="KW-1185">Reference proteome</keyword>
<feature type="transmembrane region" description="Helical" evidence="8">
    <location>
        <begin position="155"/>
        <end position="173"/>
    </location>
</feature>
<dbReference type="InterPro" id="IPR036640">
    <property type="entry name" value="ABC1_TM_sf"/>
</dbReference>
<dbReference type="GO" id="GO:0005524">
    <property type="term" value="F:ATP binding"/>
    <property type="evidence" value="ECO:0007669"/>
    <property type="project" value="InterPro"/>
</dbReference>
<dbReference type="SUPFAM" id="SSF90123">
    <property type="entry name" value="ABC transporter transmembrane region"/>
    <property type="match status" value="1"/>
</dbReference>
<keyword evidence="6 8" id="KW-0472">Membrane</keyword>
<feature type="domain" description="ABC transmembrane type-1" evidence="9">
    <location>
        <begin position="105"/>
        <end position="174"/>
    </location>
</feature>
<keyword evidence="4" id="KW-0677">Repeat</keyword>
<gene>
    <name evidence="10" type="ORF">Plil01_000115800</name>
</gene>
<dbReference type="PANTHER" id="PTHR43394">
    <property type="entry name" value="ATP-DEPENDENT PERMEASE MDL1, MITOCHONDRIAL"/>
    <property type="match status" value="1"/>
</dbReference>
<dbReference type="InterPro" id="IPR011527">
    <property type="entry name" value="ABC1_TM_dom"/>
</dbReference>
<evidence type="ECO:0000313" key="10">
    <source>
        <dbReference type="EMBL" id="GMF10337.1"/>
    </source>
</evidence>
<dbReference type="AlphaFoldDB" id="A0A9W6TBR2"/>
<dbReference type="EMBL" id="BSXW01000037">
    <property type="protein sequence ID" value="GMF10337.1"/>
    <property type="molecule type" value="Genomic_DNA"/>
</dbReference>
<comment type="subcellular location">
    <subcellularLocation>
        <location evidence="1">Membrane</location>
        <topology evidence="1">Multi-pass membrane protein</topology>
    </subcellularLocation>
</comment>
<keyword evidence="3 8" id="KW-0812">Transmembrane</keyword>
<evidence type="ECO:0000256" key="8">
    <source>
        <dbReference type="SAM" id="Phobius"/>
    </source>
</evidence>
<evidence type="ECO:0000256" key="5">
    <source>
        <dbReference type="ARBA" id="ARBA00022989"/>
    </source>
</evidence>
<dbReference type="InterPro" id="IPR039421">
    <property type="entry name" value="Type_1_exporter"/>
</dbReference>
<dbReference type="PANTHER" id="PTHR43394:SF11">
    <property type="entry name" value="ATP-BINDING CASSETTE TRANSPORTER"/>
    <property type="match status" value="1"/>
</dbReference>
<accession>A0A9W6TBR2</accession>
<evidence type="ECO:0000256" key="2">
    <source>
        <dbReference type="ARBA" id="ARBA00022448"/>
    </source>
</evidence>
<proteinExistence type="predicted"/>
<dbReference type="Proteomes" id="UP001165083">
    <property type="component" value="Unassembled WGS sequence"/>
</dbReference>
<evidence type="ECO:0000256" key="4">
    <source>
        <dbReference type="ARBA" id="ARBA00022737"/>
    </source>
</evidence>
<dbReference type="Pfam" id="PF00664">
    <property type="entry name" value="ABC_membrane"/>
    <property type="match status" value="1"/>
</dbReference>
<dbReference type="OrthoDB" id="168046at2759"/>
<comment type="caution">
    <text evidence="10">The sequence shown here is derived from an EMBL/GenBank/DDBJ whole genome shotgun (WGS) entry which is preliminary data.</text>
</comment>
<dbReference type="GO" id="GO:0015421">
    <property type="term" value="F:ABC-type oligopeptide transporter activity"/>
    <property type="evidence" value="ECO:0007669"/>
    <property type="project" value="TreeGrafter"/>
</dbReference>
<organism evidence="10 11">
    <name type="scientific">Phytophthora lilii</name>
    <dbReference type="NCBI Taxonomy" id="2077276"/>
    <lineage>
        <taxon>Eukaryota</taxon>
        <taxon>Sar</taxon>
        <taxon>Stramenopiles</taxon>
        <taxon>Oomycota</taxon>
        <taxon>Peronosporomycetes</taxon>
        <taxon>Peronosporales</taxon>
        <taxon>Peronosporaceae</taxon>
        <taxon>Phytophthora</taxon>
    </lineage>
</organism>
<dbReference type="GO" id="GO:0090374">
    <property type="term" value="P:oligopeptide export from mitochondrion"/>
    <property type="evidence" value="ECO:0007669"/>
    <property type="project" value="TreeGrafter"/>
</dbReference>